<sequence length="211" mass="22988">MSVAGVDWPEPGCAAEVIPLARGVALPSSVEVSDGTDLRVRLVLAEYAEQLKVEPGHRVEVLWGGPTGGRSLPAEVTEVRSDPELRWSLQITGPAEASQRRQSVRARVEVPVVARCGSVLITGETVDLSEAGARAWFDGWGLQPPPGTPIDATLELGDGAFTAAGEVVRVEPRGPRWLISVKFPELTEQEQDRLRRRVFEALRLERLRQAD</sequence>
<name>A0A1H3KWX7_9ACTN</name>
<reference evidence="3" key="1">
    <citation type="submission" date="2016-10" db="EMBL/GenBank/DDBJ databases">
        <authorList>
            <person name="Varghese N."/>
            <person name="Submissions S."/>
        </authorList>
    </citation>
    <scope>NUCLEOTIDE SEQUENCE [LARGE SCALE GENOMIC DNA]</scope>
    <source>
        <strain evidence="3">DSM 45422</strain>
    </source>
</reference>
<dbReference type="Proteomes" id="UP000198921">
    <property type="component" value="Unassembled WGS sequence"/>
</dbReference>
<dbReference type="RefSeq" id="WP_170856800.1">
    <property type="nucleotide sequence ID" value="NZ_FNOT01000008.1"/>
</dbReference>
<dbReference type="AlphaFoldDB" id="A0A1H3KWX7"/>
<dbReference type="EMBL" id="FNOT01000008">
    <property type="protein sequence ID" value="SDY56499.1"/>
    <property type="molecule type" value="Genomic_DNA"/>
</dbReference>
<evidence type="ECO:0000313" key="3">
    <source>
        <dbReference type="Proteomes" id="UP000198921"/>
    </source>
</evidence>
<dbReference type="InterPro" id="IPR009875">
    <property type="entry name" value="PilZ_domain"/>
</dbReference>
<dbReference type="GO" id="GO:0035438">
    <property type="term" value="F:cyclic-di-GMP binding"/>
    <property type="evidence" value="ECO:0007669"/>
    <property type="project" value="InterPro"/>
</dbReference>
<dbReference type="STRING" id="1137993.SAMN05660209_03169"/>
<proteinExistence type="predicted"/>
<dbReference type="Pfam" id="PF07238">
    <property type="entry name" value="PilZ"/>
    <property type="match status" value="1"/>
</dbReference>
<feature type="domain" description="PilZ" evidence="1">
    <location>
        <begin position="99"/>
        <end position="199"/>
    </location>
</feature>
<evidence type="ECO:0000313" key="2">
    <source>
        <dbReference type="EMBL" id="SDY56499.1"/>
    </source>
</evidence>
<keyword evidence="3" id="KW-1185">Reference proteome</keyword>
<dbReference type="Gene3D" id="2.40.10.220">
    <property type="entry name" value="predicted glycosyltransferase like domains"/>
    <property type="match status" value="1"/>
</dbReference>
<protein>
    <submittedName>
        <fullName evidence="2">PilZ domain-containing protein</fullName>
    </submittedName>
</protein>
<organism evidence="2 3">
    <name type="scientific">Geodermatophilus africanus</name>
    <dbReference type="NCBI Taxonomy" id="1137993"/>
    <lineage>
        <taxon>Bacteria</taxon>
        <taxon>Bacillati</taxon>
        <taxon>Actinomycetota</taxon>
        <taxon>Actinomycetes</taxon>
        <taxon>Geodermatophilales</taxon>
        <taxon>Geodermatophilaceae</taxon>
        <taxon>Geodermatophilus</taxon>
    </lineage>
</organism>
<evidence type="ECO:0000259" key="1">
    <source>
        <dbReference type="Pfam" id="PF07238"/>
    </source>
</evidence>
<gene>
    <name evidence="2" type="ORF">SAMN05660209_03169</name>
</gene>
<dbReference type="SUPFAM" id="SSF141371">
    <property type="entry name" value="PilZ domain-like"/>
    <property type="match status" value="1"/>
</dbReference>
<accession>A0A1H3KWX7</accession>